<reference evidence="1 2" key="2">
    <citation type="submission" date="2020-03" db="EMBL/GenBank/DDBJ databases">
        <authorList>
            <person name="Ichikawa N."/>
            <person name="Kimura A."/>
            <person name="Kitahashi Y."/>
            <person name="Uohara A."/>
        </authorList>
    </citation>
    <scope>NUCLEOTIDE SEQUENCE [LARGE SCALE GENOMIC DNA]</scope>
    <source>
        <strain evidence="1 2">NBRC 108638</strain>
    </source>
</reference>
<evidence type="ECO:0000313" key="1">
    <source>
        <dbReference type="EMBL" id="GFJ88357.1"/>
    </source>
</evidence>
<dbReference type="EMBL" id="BLPG01000001">
    <property type="protein sequence ID" value="GFJ88357.1"/>
    <property type="molecule type" value="Genomic_DNA"/>
</dbReference>
<proteinExistence type="predicted"/>
<comment type="caution">
    <text evidence="1">The sequence shown here is derived from an EMBL/GenBank/DDBJ whole genome shotgun (WGS) entry which is preliminary data.</text>
</comment>
<sequence>MPAPSAPYDQPAGARCDFAVHLEPVVDEVMTKVLATYPDGSTKREAYVGDLVFRVTNTATGASVDVDLSGNAIVAYQPGGTLITNSTWYLVGPAMFGFKEGGGDHPRGLWVFDGVYTVAFDAVAYKTVTIYHGTERNVCDDLS</sequence>
<dbReference type="AlphaFoldDB" id="A0A6V8L2M0"/>
<evidence type="ECO:0000313" key="2">
    <source>
        <dbReference type="Proteomes" id="UP000482960"/>
    </source>
</evidence>
<reference evidence="1 2" key="1">
    <citation type="submission" date="2020-03" db="EMBL/GenBank/DDBJ databases">
        <title>Whole genome shotgun sequence of Phytohabitans rumicis NBRC 108638.</title>
        <authorList>
            <person name="Komaki H."/>
            <person name="Tamura T."/>
        </authorList>
    </citation>
    <scope>NUCLEOTIDE SEQUENCE [LARGE SCALE GENOMIC DNA]</scope>
    <source>
        <strain evidence="1 2">NBRC 108638</strain>
    </source>
</reference>
<keyword evidence="2" id="KW-1185">Reference proteome</keyword>
<accession>A0A6V8L2M0</accession>
<gene>
    <name evidence="1" type="ORF">Prum_019990</name>
</gene>
<name>A0A6V8L2M0_9ACTN</name>
<organism evidence="1 2">
    <name type="scientific">Phytohabitans rumicis</name>
    <dbReference type="NCBI Taxonomy" id="1076125"/>
    <lineage>
        <taxon>Bacteria</taxon>
        <taxon>Bacillati</taxon>
        <taxon>Actinomycetota</taxon>
        <taxon>Actinomycetes</taxon>
        <taxon>Micromonosporales</taxon>
        <taxon>Micromonosporaceae</taxon>
    </lineage>
</organism>
<dbReference type="Proteomes" id="UP000482960">
    <property type="component" value="Unassembled WGS sequence"/>
</dbReference>
<protein>
    <submittedName>
        <fullName evidence="1">Uncharacterized protein</fullName>
    </submittedName>
</protein>